<feature type="transmembrane region" description="Helical" evidence="6">
    <location>
        <begin position="148"/>
        <end position="172"/>
    </location>
</feature>
<dbReference type="Proteomes" id="UP000649573">
    <property type="component" value="Unassembled WGS sequence"/>
</dbReference>
<dbReference type="InterPro" id="IPR020846">
    <property type="entry name" value="MFS_dom"/>
</dbReference>
<proteinExistence type="predicted"/>
<evidence type="ECO:0000256" key="2">
    <source>
        <dbReference type="ARBA" id="ARBA00022475"/>
    </source>
</evidence>
<keyword evidence="4 6" id="KW-1133">Transmembrane helix</keyword>
<dbReference type="InterPro" id="IPR036259">
    <property type="entry name" value="MFS_trans_sf"/>
</dbReference>
<dbReference type="Pfam" id="PF07690">
    <property type="entry name" value="MFS_1"/>
    <property type="match status" value="1"/>
</dbReference>
<feature type="transmembrane region" description="Helical" evidence="6">
    <location>
        <begin position="315"/>
        <end position="336"/>
    </location>
</feature>
<evidence type="ECO:0000256" key="3">
    <source>
        <dbReference type="ARBA" id="ARBA00022692"/>
    </source>
</evidence>
<evidence type="ECO:0000313" key="9">
    <source>
        <dbReference type="Proteomes" id="UP000649573"/>
    </source>
</evidence>
<feature type="transmembrane region" description="Helical" evidence="6">
    <location>
        <begin position="289"/>
        <end position="309"/>
    </location>
</feature>
<dbReference type="PROSITE" id="PS50850">
    <property type="entry name" value="MFS"/>
    <property type="match status" value="1"/>
</dbReference>
<evidence type="ECO:0000256" key="4">
    <source>
        <dbReference type="ARBA" id="ARBA00022989"/>
    </source>
</evidence>
<keyword evidence="3 6" id="KW-0812">Transmembrane</keyword>
<protein>
    <submittedName>
        <fullName evidence="8">MFS transporter</fullName>
    </submittedName>
</protein>
<dbReference type="SUPFAM" id="SSF103473">
    <property type="entry name" value="MFS general substrate transporter"/>
    <property type="match status" value="1"/>
</dbReference>
<feature type="transmembrane region" description="Helical" evidence="6">
    <location>
        <begin position="222"/>
        <end position="248"/>
    </location>
</feature>
<feature type="transmembrane region" description="Helical" evidence="6">
    <location>
        <begin position="112"/>
        <end position="136"/>
    </location>
</feature>
<feature type="transmembrane region" description="Helical" evidence="6">
    <location>
        <begin position="85"/>
        <end position="106"/>
    </location>
</feature>
<dbReference type="Gene3D" id="1.20.1250.20">
    <property type="entry name" value="MFS general substrate transporter like domains"/>
    <property type="match status" value="1"/>
</dbReference>
<dbReference type="RefSeq" id="WP_189253290.1">
    <property type="nucleotide sequence ID" value="NZ_BMRE01000005.1"/>
</dbReference>
<dbReference type="InterPro" id="IPR011701">
    <property type="entry name" value="MFS"/>
</dbReference>
<feature type="transmembrane region" description="Helical" evidence="6">
    <location>
        <begin position="24"/>
        <end position="46"/>
    </location>
</feature>
<keyword evidence="5 6" id="KW-0472">Membrane</keyword>
<organism evidence="8 9">
    <name type="scientific">Lentzea flava</name>
    <dbReference type="NCBI Taxonomy" id="103732"/>
    <lineage>
        <taxon>Bacteria</taxon>
        <taxon>Bacillati</taxon>
        <taxon>Actinomycetota</taxon>
        <taxon>Actinomycetes</taxon>
        <taxon>Pseudonocardiales</taxon>
        <taxon>Pseudonocardiaceae</taxon>
        <taxon>Lentzea</taxon>
    </lineage>
</organism>
<evidence type="ECO:0000313" key="8">
    <source>
        <dbReference type="EMBL" id="GGU27486.1"/>
    </source>
</evidence>
<dbReference type="PANTHER" id="PTHR23513">
    <property type="entry name" value="INTEGRAL MEMBRANE EFFLUX PROTEIN-RELATED"/>
    <property type="match status" value="1"/>
</dbReference>
<feature type="transmembrane region" description="Helical" evidence="6">
    <location>
        <begin position="348"/>
        <end position="372"/>
    </location>
</feature>
<evidence type="ECO:0000259" key="7">
    <source>
        <dbReference type="PROSITE" id="PS50850"/>
    </source>
</evidence>
<gene>
    <name evidence="8" type="ORF">GCM10010178_19620</name>
</gene>
<evidence type="ECO:0000256" key="1">
    <source>
        <dbReference type="ARBA" id="ARBA00004651"/>
    </source>
</evidence>
<feature type="transmembrane region" description="Helical" evidence="6">
    <location>
        <begin position="58"/>
        <end position="78"/>
    </location>
</feature>
<reference evidence="9" key="1">
    <citation type="journal article" date="2019" name="Int. J. Syst. Evol. Microbiol.">
        <title>The Global Catalogue of Microorganisms (GCM) 10K type strain sequencing project: providing services to taxonomists for standard genome sequencing and annotation.</title>
        <authorList>
            <consortium name="The Broad Institute Genomics Platform"/>
            <consortium name="The Broad Institute Genome Sequencing Center for Infectious Disease"/>
            <person name="Wu L."/>
            <person name="Ma J."/>
        </authorList>
    </citation>
    <scope>NUCLEOTIDE SEQUENCE [LARGE SCALE GENOMIC DNA]</scope>
    <source>
        <strain evidence="9">JCM 3296</strain>
    </source>
</reference>
<dbReference type="CDD" id="cd06173">
    <property type="entry name" value="MFS_MefA_like"/>
    <property type="match status" value="1"/>
</dbReference>
<feature type="transmembrane region" description="Helical" evidence="6">
    <location>
        <begin position="378"/>
        <end position="396"/>
    </location>
</feature>
<dbReference type="EMBL" id="BMRE01000005">
    <property type="protein sequence ID" value="GGU27486.1"/>
    <property type="molecule type" value="Genomic_DNA"/>
</dbReference>
<keyword evidence="9" id="KW-1185">Reference proteome</keyword>
<comment type="subcellular location">
    <subcellularLocation>
        <location evidence="1">Cell membrane</location>
        <topology evidence="1">Multi-pass membrane protein</topology>
    </subcellularLocation>
</comment>
<dbReference type="PANTHER" id="PTHR23513:SF11">
    <property type="entry name" value="STAPHYLOFERRIN A TRANSPORTER"/>
    <property type="match status" value="1"/>
</dbReference>
<feature type="domain" description="Major facilitator superfamily (MFS) profile" evidence="7">
    <location>
        <begin position="223"/>
        <end position="403"/>
    </location>
</feature>
<feature type="transmembrane region" description="Helical" evidence="6">
    <location>
        <begin position="178"/>
        <end position="198"/>
    </location>
</feature>
<evidence type="ECO:0000256" key="5">
    <source>
        <dbReference type="ARBA" id="ARBA00023136"/>
    </source>
</evidence>
<accession>A0ABQ2UEG3</accession>
<keyword evidence="2" id="KW-1003">Cell membrane</keyword>
<name>A0ABQ2UEG3_9PSEU</name>
<sequence>MTRANPEVSVRGVFLPLRHAEFRWLVGGQMLSTFGDMLLVVALPFVVLRHGDAADLTAMLTALGIARMAGSPLGGWLADRWQPRTVMLCTDVARAAVLAALAVMVAGERFELLHFGIGVVLLGALDGVFLPAYWAVLPALVQEDELAAGNAIGEGLLVFTVMVGTFVGGLASAVLTPAAVLTIDAATFALSACALLFLRSRPGVRTDEGNGGFWTFVRGSRLFLSITLIAGVLHLASAGTLNVALPVLADERSADGQRMFGVLLGAQGAGLLAGTLIAGLLWGFGRRGLAAVALLVVHGAVLIVFPQLPGPVAPMAAMFVLGAVAGVLSILAVTILQQISPPDVRGRVMAAFSAVTLGAYPLSAVLVGTVVVGAGAPAAFLVSGLGVLVTAAIGFGQRALREA</sequence>
<comment type="caution">
    <text evidence="8">The sequence shown here is derived from an EMBL/GenBank/DDBJ whole genome shotgun (WGS) entry which is preliminary data.</text>
</comment>
<dbReference type="PRINTS" id="PR01988">
    <property type="entry name" value="EXPORTERBACE"/>
</dbReference>
<feature type="transmembrane region" description="Helical" evidence="6">
    <location>
        <begin position="260"/>
        <end position="282"/>
    </location>
</feature>
<dbReference type="InterPro" id="IPR022324">
    <property type="entry name" value="Bacilysin_exporter_BacE_put"/>
</dbReference>
<evidence type="ECO:0000256" key="6">
    <source>
        <dbReference type="SAM" id="Phobius"/>
    </source>
</evidence>